<dbReference type="AlphaFoldDB" id="D5H8S9"/>
<sequence>MPTRSPCGRPVVQKVGYAITALHGVPPSTLGPTAVMLRGDILDSKRTSIMTRFSSLLLALSVLLLPLRPAQGQPAERTSSLTVEQIMQAPETWIGDWPTNARWHESGQALYFNWNPGGDFPSDSLYKVSRSGGAPQKVSPAERRSNPPTFDGWHHGEHVYTDDFSRKVYAADGDLYLYNRETDTQTRLTDTPAREGNPRFGLEEDRVLFERDDNLFSVHLSTGQIRQLTNVQSGREPQEGAPSPRERFLEEQQLELFETLRERNEEEEQADEARERDREADDPPPPFYTGDAEVSALRMDPTERFVTIAQQSQPDAADPTQVIDYVTESGQADVRRARPKVGIPPGDFALHVQDLKRDTTIAVNLHQLPGAYDVPAYRQEQGAELDSSEAKRALYSYGPYWSADGDHGVLVVRADNNKDRWIARLDPETGDLTVLDRQHDTAWIGGPGISAYGGPGNVGWMPDGEHFYFQSEATGYSHLYTVDVETGETTQLTSGDFEVLDARLSQDGSTWTLTTNRHSPHQQHVERMPADGGDITRLTQMTGTHDAVLSPDGTRLATLYSTTNQPADLYLKDATADADPVRITESPTDEWAAYDWRMPELTRFEASDGVEVPAHVFRPDNPNGAAVFFVHGAGYLQNVLKDFPPYFREYMFHNMLTDLGYTVVDVDYRGSAGYGRDWRTAVYRHMGGRDLQDYVDAAKWVGNTYGIPAERRFIYGGSYGGFMTLMALFTEPEHFGGGAALRSVTDWAHYNDVYTSNILNTPQTDSLAYARSSPIYHAEGLEDPLLMPHGLVDTNVQPQDIFRLTQRLIELGKENWELAIYPVEGHGFEEPSSWTDEYRRIFELIQESVGPERPQN</sequence>
<dbReference type="ESTHER" id="salrd-q2s2y7">
    <property type="family name" value="DPP4N_Peptidase_S9"/>
</dbReference>
<dbReference type="SUPFAM" id="SSF53474">
    <property type="entry name" value="alpha/beta-Hydrolases"/>
    <property type="match status" value="1"/>
</dbReference>
<reference evidence="6 7" key="1">
    <citation type="journal article" date="2010" name="ISME J.">
        <title>Fine-scale evolution: genomic, phenotypic and ecological differentiation in two coexisting Salinibacter ruber strains.</title>
        <authorList>
            <person name="Pena A."/>
            <person name="Teeling H."/>
            <person name="Huerta-Cepas J."/>
            <person name="Santos F."/>
            <person name="Yarza P."/>
            <person name="Brito-Echeverria J."/>
            <person name="Lucio M."/>
            <person name="Schmitt-Kopplin P."/>
            <person name="Meseguer I."/>
            <person name="Schenowitz C."/>
            <person name="Dossat C."/>
            <person name="Barbe V."/>
            <person name="Dopazo J."/>
            <person name="Rossello-Mora R."/>
            <person name="Schuler M."/>
            <person name="Glockner F.O."/>
            <person name="Amann R."/>
            <person name="Gabaldon T."/>
            <person name="Anton J."/>
        </authorList>
    </citation>
    <scope>NUCLEOTIDE SEQUENCE [LARGE SCALE GENOMIC DNA]</scope>
    <source>
        <strain evidence="6 7">M8</strain>
    </source>
</reference>
<dbReference type="PATRIC" id="fig|761659.10.peg.1656"/>
<dbReference type="GO" id="GO:0006508">
    <property type="term" value="P:proteolysis"/>
    <property type="evidence" value="ECO:0007669"/>
    <property type="project" value="UniProtKB-KW"/>
</dbReference>
<dbReference type="GO" id="GO:0008239">
    <property type="term" value="F:dipeptidyl-peptidase activity"/>
    <property type="evidence" value="ECO:0007669"/>
    <property type="project" value="TreeGrafter"/>
</dbReference>
<feature type="region of interest" description="Disordered" evidence="3">
    <location>
        <begin position="128"/>
        <end position="152"/>
    </location>
</feature>
<evidence type="ECO:0000313" key="7">
    <source>
        <dbReference type="Proteomes" id="UP000000933"/>
    </source>
</evidence>
<dbReference type="Pfam" id="PF00930">
    <property type="entry name" value="DPPIV_N"/>
    <property type="match status" value="1"/>
</dbReference>
<protein>
    <submittedName>
        <fullName evidence="6">Peptidase S9, prolyl oligopeptidase active site region</fullName>
    </submittedName>
</protein>
<organism evidence="6 7">
    <name type="scientific">Salinibacter ruber (strain M8)</name>
    <dbReference type="NCBI Taxonomy" id="761659"/>
    <lineage>
        <taxon>Bacteria</taxon>
        <taxon>Pseudomonadati</taxon>
        <taxon>Rhodothermota</taxon>
        <taxon>Rhodothermia</taxon>
        <taxon>Rhodothermales</taxon>
        <taxon>Salinibacteraceae</taxon>
        <taxon>Salinibacter</taxon>
    </lineage>
</organism>
<feature type="region of interest" description="Disordered" evidence="3">
    <location>
        <begin position="260"/>
        <end position="290"/>
    </location>
</feature>
<dbReference type="InterPro" id="IPR002469">
    <property type="entry name" value="Peptidase_S9B_N"/>
</dbReference>
<proteinExistence type="predicted"/>
<evidence type="ECO:0000256" key="3">
    <source>
        <dbReference type="SAM" id="MobiDB-lite"/>
    </source>
</evidence>
<reference evidence="7" key="2">
    <citation type="submission" date="2010-04" db="EMBL/GenBank/DDBJ databases">
        <title>Genome sequence of Salinibacter ruber M8.</title>
        <authorList>
            <consortium name="Genoscope"/>
        </authorList>
    </citation>
    <scope>NUCLEOTIDE SEQUENCE [LARGE SCALE GENOMIC DNA]</scope>
    <source>
        <strain evidence="7">M8</strain>
    </source>
</reference>
<dbReference type="PANTHER" id="PTHR11731">
    <property type="entry name" value="PROTEASE FAMILY S9B,C DIPEPTIDYL-PEPTIDASE IV-RELATED"/>
    <property type="match status" value="1"/>
</dbReference>
<keyword evidence="2" id="KW-0378">Hydrolase</keyword>
<dbReference type="PANTHER" id="PTHR11731:SF193">
    <property type="entry name" value="DIPEPTIDYL PEPTIDASE 9"/>
    <property type="match status" value="1"/>
</dbReference>
<dbReference type="Gene3D" id="3.40.50.1820">
    <property type="entry name" value="alpha/beta hydrolase"/>
    <property type="match status" value="1"/>
</dbReference>
<dbReference type="Proteomes" id="UP000000933">
    <property type="component" value="Chromosome"/>
</dbReference>
<feature type="domain" description="Dipeptidylpeptidase IV N-terminal" evidence="5">
    <location>
        <begin position="390"/>
        <end position="566"/>
    </location>
</feature>
<feature type="domain" description="Peptidase S9 prolyl oligopeptidase catalytic" evidence="4">
    <location>
        <begin position="655"/>
        <end position="850"/>
    </location>
</feature>
<dbReference type="InterPro" id="IPR029058">
    <property type="entry name" value="AB_hydrolase_fold"/>
</dbReference>
<gene>
    <name evidence="6" type="ordered locus">SRM_01513</name>
</gene>
<dbReference type="InterPro" id="IPR002471">
    <property type="entry name" value="Pept_S9_AS"/>
</dbReference>
<evidence type="ECO:0000259" key="4">
    <source>
        <dbReference type="Pfam" id="PF00326"/>
    </source>
</evidence>
<dbReference type="Gene3D" id="2.140.10.30">
    <property type="entry name" value="Dipeptidylpeptidase IV, N-terminal domain"/>
    <property type="match status" value="2"/>
</dbReference>
<dbReference type="KEGG" id="srm:SRM_01513"/>
<evidence type="ECO:0000259" key="5">
    <source>
        <dbReference type="Pfam" id="PF00930"/>
    </source>
</evidence>
<dbReference type="GO" id="GO:0004252">
    <property type="term" value="F:serine-type endopeptidase activity"/>
    <property type="evidence" value="ECO:0007669"/>
    <property type="project" value="InterPro"/>
</dbReference>
<dbReference type="InterPro" id="IPR001375">
    <property type="entry name" value="Peptidase_S9_cat"/>
</dbReference>
<feature type="compositionally biased region" description="Basic and acidic residues" evidence="3">
    <location>
        <begin position="271"/>
        <end position="281"/>
    </location>
</feature>
<dbReference type="EMBL" id="FP565814">
    <property type="protein sequence ID" value="CBH24434.1"/>
    <property type="molecule type" value="Genomic_DNA"/>
</dbReference>
<evidence type="ECO:0000313" key="6">
    <source>
        <dbReference type="EMBL" id="CBH24434.1"/>
    </source>
</evidence>
<evidence type="ECO:0000256" key="1">
    <source>
        <dbReference type="ARBA" id="ARBA00022670"/>
    </source>
</evidence>
<dbReference type="HOGENOM" id="CLU_019735_0_0_10"/>
<dbReference type="SUPFAM" id="SSF82171">
    <property type="entry name" value="DPP6 N-terminal domain-like"/>
    <property type="match status" value="1"/>
</dbReference>
<dbReference type="PROSITE" id="PS00708">
    <property type="entry name" value="PRO_ENDOPEP_SER"/>
    <property type="match status" value="1"/>
</dbReference>
<dbReference type="Pfam" id="PF00326">
    <property type="entry name" value="Peptidase_S9"/>
    <property type="match status" value="1"/>
</dbReference>
<dbReference type="InterPro" id="IPR050278">
    <property type="entry name" value="Serine_Prot_S9B/DPPIV"/>
</dbReference>
<keyword evidence="1" id="KW-0645">Protease</keyword>
<name>D5H8S9_SALRM</name>
<evidence type="ECO:0000256" key="2">
    <source>
        <dbReference type="ARBA" id="ARBA00022801"/>
    </source>
</evidence>
<accession>D5H8S9</accession>